<dbReference type="PANTHER" id="PTHR42811">
    <property type="entry name" value="SERINE ACETYLTRANSFERASE"/>
    <property type="match status" value="1"/>
</dbReference>
<keyword evidence="2" id="KW-0808">Transferase</keyword>
<proteinExistence type="predicted"/>
<gene>
    <name evidence="4" type="ORF">GD597_05020</name>
</gene>
<keyword evidence="3" id="KW-0012">Acyltransferase</keyword>
<keyword evidence="5" id="KW-1185">Reference proteome</keyword>
<evidence type="ECO:0000256" key="3">
    <source>
        <dbReference type="ARBA" id="ARBA00023315"/>
    </source>
</evidence>
<name>A0A8J8JW03_9BACT</name>
<dbReference type="RefSeq" id="WP_216368510.1">
    <property type="nucleotide sequence ID" value="NZ_WHPF01000003.1"/>
</dbReference>
<dbReference type="CDD" id="cd03354">
    <property type="entry name" value="LbH_SAT"/>
    <property type="match status" value="1"/>
</dbReference>
<dbReference type="AlphaFoldDB" id="A0A8J8JW03"/>
<sequence length="269" mass="29915">MEYPGYILSKNLPSVKAIHSFTEELIGYLFPVTDDPEMFLQYHEAALYKLMADFKQLVISVDQAGKLDAAAITEGFFAELSTIKDKLIKDAQLILDYDPAAETFEEVLLSYPGFYAIMVHRLANIMYRFDLPLIPRFISEWAHSKTGIDINPGATIGCPFFIDHGTGVVIGETAVIGDNVKIYQGVTLGALAVRKEDAQVKRHPTIENNVVIYAGSTILGGRTIIGHDSIIGGNTWVTQSVQPFSVVYHKNQTVVNDRKDFEEPINFII</sequence>
<evidence type="ECO:0000256" key="1">
    <source>
        <dbReference type="ARBA" id="ARBA00022605"/>
    </source>
</evidence>
<reference evidence="4" key="1">
    <citation type="submission" date="2019-10" db="EMBL/GenBank/DDBJ databases">
        <title>Draft genome sequence of Panacibacter sp. KCS-6.</title>
        <authorList>
            <person name="Yim K.J."/>
        </authorList>
    </citation>
    <scope>NUCLEOTIDE SEQUENCE</scope>
    <source>
        <strain evidence="4">KCS-6</strain>
    </source>
</reference>
<dbReference type="EMBL" id="WHPF01000003">
    <property type="protein sequence ID" value="NNV54816.1"/>
    <property type="molecule type" value="Genomic_DNA"/>
</dbReference>
<evidence type="ECO:0000313" key="5">
    <source>
        <dbReference type="Proteomes" id="UP000598971"/>
    </source>
</evidence>
<organism evidence="4 5">
    <name type="scientific">Limnovirga soli</name>
    <dbReference type="NCBI Taxonomy" id="2656915"/>
    <lineage>
        <taxon>Bacteria</taxon>
        <taxon>Pseudomonadati</taxon>
        <taxon>Bacteroidota</taxon>
        <taxon>Chitinophagia</taxon>
        <taxon>Chitinophagales</taxon>
        <taxon>Chitinophagaceae</taxon>
        <taxon>Limnovirga</taxon>
    </lineage>
</organism>
<accession>A0A8J8JW03</accession>
<dbReference type="SUPFAM" id="SSF51161">
    <property type="entry name" value="Trimeric LpxA-like enzymes"/>
    <property type="match status" value="1"/>
</dbReference>
<evidence type="ECO:0000313" key="4">
    <source>
        <dbReference type="EMBL" id="NNV54816.1"/>
    </source>
</evidence>
<dbReference type="InterPro" id="IPR011004">
    <property type="entry name" value="Trimer_LpxA-like_sf"/>
</dbReference>
<dbReference type="GO" id="GO:0008652">
    <property type="term" value="P:amino acid biosynthetic process"/>
    <property type="evidence" value="ECO:0007669"/>
    <property type="project" value="UniProtKB-KW"/>
</dbReference>
<dbReference type="InterPro" id="IPR053376">
    <property type="entry name" value="Serine_acetyltransferase"/>
</dbReference>
<dbReference type="NCBIfam" id="NF041874">
    <property type="entry name" value="EPS_EpsC"/>
    <property type="match status" value="1"/>
</dbReference>
<dbReference type="GO" id="GO:0016746">
    <property type="term" value="F:acyltransferase activity"/>
    <property type="evidence" value="ECO:0007669"/>
    <property type="project" value="UniProtKB-KW"/>
</dbReference>
<dbReference type="InterPro" id="IPR042122">
    <property type="entry name" value="Ser_AcTrfase_N_sf"/>
</dbReference>
<dbReference type="Gene3D" id="2.160.10.10">
    <property type="entry name" value="Hexapeptide repeat proteins"/>
    <property type="match status" value="1"/>
</dbReference>
<dbReference type="InterPro" id="IPR045304">
    <property type="entry name" value="LbH_SAT"/>
</dbReference>
<evidence type="ECO:0000256" key="2">
    <source>
        <dbReference type="ARBA" id="ARBA00022679"/>
    </source>
</evidence>
<dbReference type="Proteomes" id="UP000598971">
    <property type="component" value="Unassembled WGS sequence"/>
</dbReference>
<comment type="caution">
    <text evidence="4">The sequence shown here is derived from an EMBL/GenBank/DDBJ whole genome shotgun (WGS) entry which is preliminary data.</text>
</comment>
<dbReference type="Gene3D" id="1.10.3130.10">
    <property type="entry name" value="serine acetyltransferase, domain 1"/>
    <property type="match status" value="1"/>
</dbReference>
<keyword evidence="1" id="KW-0028">Amino-acid biosynthesis</keyword>
<protein>
    <submittedName>
        <fullName evidence="4">Serine acetyltransferase</fullName>
    </submittedName>
</protein>